<protein>
    <submittedName>
        <fullName evidence="1">Uncharacterized protein</fullName>
    </submittedName>
</protein>
<reference evidence="2" key="1">
    <citation type="journal article" date="2022" name="Mol. Ecol. Resour.">
        <title>The genomes of chicory, endive, great burdock and yacon provide insights into Asteraceae palaeo-polyploidization history and plant inulin production.</title>
        <authorList>
            <person name="Fan W."/>
            <person name="Wang S."/>
            <person name="Wang H."/>
            <person name="Wang A."/>
            <person name="Jiang F."/>
            <person name="Liu H."/>
            <person name="Zhao H."/>
            <person name="Xu D."/>
            <person name="Zhang Y."/>
        </authorList>
    </citation>
    <scope>NUCLEOTIDE SEQUENCE [LARGE SCALE GENOMIC DNA]</scope>
    <source>
        <strain evidence="2">cv. Niubang</strain>
    </source>
</reference>
<reference evidence="1 2" key="2">
    <citation type="journal article" date="2022" name="Mol. Ecol. Resour.">
        <title>The genomes of chicory, endive, great burdock and yacon provide insights into Asteraceae paleo-polyploidization history and plant inulin production.</title>
        <authorList>
            <person name="Fan W."/>
            <person name="Wang S."/>
            <person name="Wang H."/>
            <person name="Wang A."/>
            <person name="Jiang F."/>
            <person name="Liu H."/>
            <person name="Zhao H."/>
            <person name="Xu D."/>
            <person name="Zhang Y."/>
        </authorList>
    </citation>
    <scope>NUCLEOTIDE SEQUENCE [LARGE SCALE GENOMIC DNA]</scope>
    <source>
        <strain evidence="2">cv. Niubang</strain>
    </source>
</reference>
<evidence type="ECO:0000313" key="2">
    <source>
        <dbReference type="Proteomes" id="UP001055879"/>
    </source>
</evidence>
<proteinExistence type="predicted"/>
<dbReference type="Proteomes" id="UP001055879">
    <property type="component" value="Linkage Group LG17"/>
</dbReference>
<organism evidence="1 2">
    <name type="scientific">Arctium lappa</name>
    <name type="common">Greater burdock</name>
    <name type="synonym">Lappa major</name>
    <dbReference type="NCBI Taxonomy" id="4217"/>
    <lineage>
        <taxon>Eukaryota</taxon>
        <taxon>Viridiplantae</taxon>
        <taxon>Streptophyta</taxon>
        <taxon>Embryophyta</taxon>
        <taxon>Tracheophyta</taxon>
        <taxon>Spermatophyta</taxon>
        <taxon>Magnoliopsida</taxon>
        <taxon>eudicotyledons</taxon>
        <taxon>Gunneridae</taxon>
        <taxon>Pentapetalae</taxon>
        <taxon>asterids</taxon>
        <taxon>campanulids</taxon>
        <taxon>Asterales</taxon>
        <taxon>Asteraceae</taxon>
        <taxon>Carduoideae</taxon>
        <taxon>Cardueae</taxon>
        <taxon>Arctiinae</taxon>
        <taxon>Arctium</taxon>
    </lineage>
</organism>
<evidence type="ECO:0000313" key="1">
    <source>
        <dbReference type="EMBL" id="KAI3667334.1"/>
    </source>
</evidence>
<gene>
    <name evidence="1" type="ORF">L6452_42388</name>
</gene>
<sequence>MANNGVVVVDLIAENGEGAIWNLTLIPVCIQLVCMGRLVQLLMRGVALFRALVIHSRRQLRSSIVFQYQMEMRCNLGMLLFFSVKMEPRRLMLSNFIRMIQMQNTVEKQKSKGKNQTRGEVDVDGFTMVRNKKKLAQKSANQVWIHKVVQKDAGSTSGIVKEKETTMGANPEQSVVQSTQGIETEVACDVTMAQGVENDAPKGYRESDKLKDATSNFQTVEIKMERTKHIDDPSAPPSGGSVHDPVKGDILDSMNKAFTNTKAKSGRLNTTPFSLLMDLEEEGSYLHGLHGDSSQETQSVASDVASDHEELTENVEKDFVVDENKKPKTEGSFGNRLQQQKSKNWSKLKKLILLKRSIKALEGFRKLKPQTPERKILINETEEERVELRRQMMDERKKVEQWMLDYAVQHIVTKLTPARKKRVSMLVEAFKAVVPLPKI</sequence>
<name>A0ACB8XIS9_ARCLA</name>
<comment type="caution">
    <text evidence="1">The sequence shown here is derived from an EMBL/GenBank/DDBJ whole genome shotgun (WGS) entry which is preliminary data.</text>
</comment>
<keyword evidence="2" id="KW-1185">Reference proteome</keyword>
<accession>A0ACB8XIS9</accession>
<dbReference type="EMBL" id="CM042063">
    <property type="protein sequence ID" value="KAI3667334.1"/>
    <property type="molecule type" value="Genomic_DNA"/>
</dbReference>